<feature type="non-terminal residue" evidence="3">
    <location>
        <position position="400"/>
    </location>
</feature>
<dbReference type="OrthoDB" id="360689at2759"/>
<dbReference type="InterPro" id="IPR047865">
    <property type="entry name" value="Ribosomal_uL10_bac_type"/>
</dbReference>
<dbReference type="InterPro" id="IPR043141">
    <property type="entry name" value="Ribosomal_uL10-like_sf"/>
</dbReference>
<feature type="compositionally biased region" description="Polar residues" evidence="2">
    <location>
        <begin position="224"/>
        <end position="240"/>
    </location>
</feature>
<feature type="region of interest" description="Disordered" evidence="2">
    <location>
        <begin position="212"/>
        <end position="240"/>
    </location>
</feature>
<dbReference type="EMBL" id="JAHFXF010000124">
    <property type="protein sequence ID" value="KAG9695666.1"/>
    <property type="molecule type" value="Genomic_DNA"/>
</dbReference>
<evidence type="ECO:0000313" key="3">
    <source>
        <dbReference type="EMBL" id="KAG9695666.1"/>
    </source>
</evidence>
<comment type="similarity">
    <text evidence="1">Belongs to the universal ribosomal protein uL10 family.</text>
</comment>
<reference evidence="3" key="2">
    <citation type="submission" date="2021-08" db="EMBL/GenBank/DDBJ databases">
        <authorList>
            <person name="Gostincar C."/>
            <person name="Sun X."/>
            <person name="Song Z."/>
            <person name="Gunde-Cimerman N."/>
        </authorList>
    </citation>
    <scope>NUCLEOTIDE SEQUENCE</scope>
    <source>
        <strain evidence="3">EXF-9911</strain>
    </source>
</reference>
<evidence type="ECO:0000256" key="2">
    <source>
        <dbReference type="SAM" id="MobiDB-lite"/>
    </source>
</evidence>
<evidence type="ECO:0000313" key="4">
    <source>
        <dbReference type="Proteomes" id="UP000779574"/>
    </source>
</evidence>
<name>A0A9P8EPF3_AURME</name>
<comment type="caution">
    <text evidence="3">The sequence shown here is derived from an EMBL/GenBank/DDBJ whole genome shotgun (WGS) entry which is preliminary data.</text>
</comment>
<proteinExistence type="inferred from homology"/>
<dbReference type="SUPFAM" id="SSF160369">
    <property type="entry name" value="Ribosomal protein L10-like"/>
    <property type="match status" value="1"/>
</dbReference>
<dbReference type="PANTHER" id="PTHR11560">
    <property type="entry name" value="39S RIBOSOMAL PROTEIN L10, MITOCHONDRIAL"/>
    <property type="match status" value="1"/>
</dbReference>
<dbReference type="Proteomes" id="UP000779574">
    <property type="component" value="Unassembled WGS sequence"/>
</dbReference>
<sequence length="400" mass="43712">MTGMRPRGSDLAEWRKSNSQKCPCARFPEDAEVALNGKTRESIHQSLFLHITPTITMPPRLRLHASKRLRLSTSNAAYPSCQCRYASLAAATTPAPSIESTIHASSPISRHPPTQPPPYKPAEFRKTQLHRIYTSLIRSSPLMLVFQHNNLKASEFAGIRRQLNFALEKVDAELGTKASPSVIGKYTELQIVQTGIFASAVKVAESFNSESFSDAARTHHPQDPATNTSTTLNTKPASPQYTHSLSKEAWKAARNAKVQTGLEPLLSGPLVVLTFPLVSPQHLKAAMTILSPSEAFPAPKRKANPGLYDPTIQSGLQKLMLLGARVEGKVFDLDGTKWVGGISGGLDGLRAQLVYMLQSLPATLTNTLEGAAKSLYVTVESRRQDMEPKEDKPEAEKKEA</sequence>
<evidence type="ECO:0000256" key="1">
    <source>
        <dbReference type="ARBA" id="ARBA00008889"/>
    </source>
</evidence>
<gene>
    <name evidence="3" type="ORF">KCU76_g4297</name>
</gene>
<dbReference type="AlphaFoldDB" id="A0A9P8EPF3"/>
<feature type="region of interest" description="Disordered" evidence="2">
    <location>
        <begin position="380"/>
        <end position="400"/>
    </location>
</feature>
<protein>
    <submittedName>
        <fullName evidence="3">Uncharacterized protein</fullName>
    </submittedName>
</protein>
<organism evidence="3 4">
    <name type="scientific">Aureobasidium melanogenum</name>
    <name type="common">Aureobasidium pullulans var. melanogenum</name>
    <dbReference type="NCBI Taxonomy" id="46634"/>
    <lineage>
        <taxon>Eukaryota</taxon>
        <taxon>Fungi</taxon>
        <taxon>Dikarya</taxon>
        <taxon>Ascomycota</taxon>
        <taxon>Pezizomycotina</taxon>
        <taxon>Dothideomycetes</taxon>
        <taxon>Dothideomycetidae</taxon>
        <taxon>Dothideales</taxon>
        <taxon>Saccotheciaceae</taxon>
        <taxon>Aureobasidium</taxon>
    </lineage>
</organism>
<accession>A0A9P8EPF3</accession>
<reference evidence="3" key="1">
    <citation type="journal article" date="2021" name="J Fungi (Basel)">
        <title>Virulence traits and population genomics of the black yeast Aureobasidium melanogenum.</title>
        <authorList>
            <person name="Cernosa A."/>
            <person name="Sun X."/>
            <person name="Gostincar C."/>
            <person name="Fang C."/>
            <person name="Gunde-Cimerman N."/>
            <person name="Song Z."/>
        </authorList>
    </citation>
    <scope>NUCLEOTIDE SEQUENCE</scope>
    <source>
        <strain evidence="3">EXF-9911</strain>
    </source>
</reference>